<keyword evidence="2" id="KW-0067">ATP-binding</keyword>
<reference evidence="2" key="1">
    <citation type="submission" date="2020-09" db="EMBL/GenBank/DDBJ databases">
        <title>Pelobacter alkaliphilus sp. nov., a novel anaerobic arsenate-reducing bacterium from terrestrial mud volcano.</title>
        <authorList>
            <person name="Khomyakova M.A."/>
            <person name="Merkel A.Y."/>
            <person name="Slobodkin A.I."/>
        </authorList>
    </citation>
    <scope>NUCLEOTIDE SEQUENCE</scope>
    <source>
        <strain evidence="2">M08fum</strain>
    </source>
</reference>
<evidence type="ECO:0000313" key="2">
    <source>
        <dbReference type="EMBL" id="MBD1401612.1"/>
    </source>
</evidence>
<dbReference type="Gene3D" id="3.40.50.300">
    <property type="entry name" value="P-loop containing nucleotide triphosphate hydrolases"/>
    <property type="match status" value="1"/>
</dbReference>
<evidence type="ECO:0000259" key="1">
    <source>
        <dbReference type="Pfam" id="PF01695"/>
    </source>
</evidence>
<keyword evidence="2" id="KW-0547">Nucleotide-binding</keyword>
<evidence type="ECO:0000313" key="3">
    <source>
        <dbReference type="Proteomes" id="UP000632828"/>
    </source>
</evidence>
<accession>A0A8J6ULR3</accession>
<gene>
    <name evidence="2" type="ORF">ICT70_13170</name>
</gene>
<comment type="caution">
    <text evidence="2">The sequence shown here is derived from an EMBL/GenBank/DDBJ whole genome shotgun (WGS) entry which is preliminary data.</text>
</comment>
<sequence>LIILDDWGLAPMTDLHRRDLLELLEDRYGKRSTIVTSQLPVTAWHESIGDPTLADAILDRLVHNAYKIELKGESMRKHAISLDQN</sequence>
<dbReference type="EMBL" id="JACWUN010000018">
    <property type="protein sequence ID" value="MBD1401612.1"/>
    <property type="molecule type" value="Genomic_DNA"/>
</dbReference>
<feature type="non-terminal residue" evidence="2">
    <location>
        <position position="1"/>
    </location>
</feature>
<dbReference type="RefSeq" id="WP_191157398.1">
    <property type="nucleotide sequence ID" value="NZ_JACWUN010000018.1"/>
</dbReference>
<protein>
    <submittedName>
        <fullName evidence="2">ATP-binding protein</fullName>
    </submittedName>
</protein>
<proteinExistence type="predicted"/>
<feature type="domain" description="IstB-like ATP-binding" evidence="1">
    <location>
        <begin position="1"/>
        <end position="79"/>
    </location>
</feature>
<keyword evidence="3" id="KW-1185">Reference proteome</keyword>
<dbReference type="Pfam" id="PF01695">
    <property type="entry name" value="IstB_IS21"/>
    <property type="match status" value="1"/>
</dbReference>
<dbReference type="InterPro" id="IPR002611">
    <property type="entry name" value="IstB_ATP-bd"/>
</dbReference>
<dbReference type="AlphaFoldDB" id="A0A8J6ULR3"/>
<dbReference type="Proteomes" id="UP000632828">
    <property type="component" value="Unassembled WGS sequence"/>
</dbReference>
<organism evidence="2 3">
    <name type="scientific">Pelovirga terrestris</name>
    <dbReference type="NCBI Taxonomy" id="2771352"/>
    <lineage>
        <taxon>Bacteria</taxon>
        <taxon>Pseudomonadati</taxon>
        <taxon>Thermodesulfobacteriota</taxon>
        <taxon>Desulfuromonadia</taxon>
        <taxon>Geobacterales</taxon>
        <taxon>Geobacteraceae</taxon>
        <taxon>Pelovirga</taxon>
    </lineage>
</organism>
<dbReference type="GO" id="GO:0005524">
    <property type="term" value="F:ATP binding"/>
    <property type="evidence" value="ECO:0007669"/>
    <property type="project" value="UniProtKB-KW"/>
</dbReference>
<name>A0A8J6ULR3_9BACT</name>
<dbReference type="InterPro" id="IPR027417">
    <property type="entry name" value="P-loop_NTPase"/>
</dbReference>